<dbReference type="KEGG" id="foc:127751431"/>
<evidence type="ECO:0000313" key="1">
    <source>
        <dbReference type="Proteomes" id="UP000504606"/>
    </source>
</evidence>
<keyword evidence="1" id="KW-1185">Reference proteome</keyword>
<accession>A0A9C6X872</accession>
<evidence type="ECO:0000313" key="2">
    <source>
        <dbReference type="RefSeq" id="XP_052130941.1"/>
    </source>
</evidence>
<sequence length="124" mass="14223">MALYNRLKPKNIPKMFPALVTMKDALTPLGNDLSSNQNDWARLVVYIADNTIAVAFIIADDTKFKIESPSVEKCMLALTAYYHGLDRTYPTAYKSFFSLFDEFIFKLKVSVPISYKCFKKDYLV</sequence>
<dbReference type="OrthoDB" id="7698716at2759"/>
<reference evidence="2" key="1">
    <citation type="submission" date="2025-08" db="UniProtKB">
        <authorList>
            <consortium name="RefSeq"/>
        </authorList>
    </citation>
    <scope>IDENTIFICATION</scope>
    <source>
        <tissue evidence="2">Whole organism</tissue>
    </source>
</reference>
<protein>
    <submittedName>
        <fullName evidence="2">Uncharacterized protein LOC127751431</fullName>
    </submittedName>
</protein>
<dbReference type="Proteomes" id="UP000504606">
    <property type="component" value="Unplaced"/>
</dbReference>
<gene>
    <name evidence="2" type="primary">LOC127751431</name>
</gene>
<dbReference type="GeneID" id="127751431"/>
<dbReference type="AlphaFoldDB" id="A0A9C6X872"/>
<name>A0A9C6X872_FRAOC</name>
<dbReference type="RefSeq" id="XP_052130941.1">
    <property type="nucleotide sequence ID" value="XM_052274981.1"/>
</dbReference>
<proteinExistence type="predicted"/>
<organism evidence="1 2">
    <name type="scientific">Frankliniella occidentalis</name>
    <name type="common">Western flower thrips</name>
    <name type="synonym">Euthrips occidentalis</name>
    <dbReference type="NCBI Taxonomy" id="133901"/>
    <lineage>
        <taxon>Eukaryota</taxon>
        <taxon>Metazoa</taxon>
        <taxon>Ecdysozoa</taxon>
        <taxon>Arthropoda</taxon>
        <taxon>Hexapoda</taxon>
        <taxon>Insecta</taxon>
        <taxon>Pterygota</taxon>
        <taxon>Neoptera</taxon>
        <taxon>Paraneoptera</taxon>
        <taxon>Thysanoptera</taxon>
        <taxon>Terebrantia</taxon>
        <taxon>Thripoidea</taxon>
        <taxon>Thripidae</taxon>
        <taxon>Frankliniella</taxon>
    </lineage>
</organism>